<evidence type="ECO:0000256" key="1">
    <source>
        <dbReference type="SAM" id="MobiDB-lite"/>
    </source>
</evidence>
<sequence>MRAAMRRNKRFWSSAYLIGSSSLLFFLILAFIDMWIEYNVPKTGPIGNGSPEVTAMDWMLILSRSLVVIVNFLVSLWLYTKTVREESRDDSGTHLIDSSEDGKSH</sequence>
<dbReference type="EMBL" id="CP051428">
    <property type="protein sequence ID" value="QJC52592.1"/>
    <property type="molecule type" value="Genomic_DNA"/>
</dbReference>
<feature type="region of interest" description="Disordered" evidence="1">
    <location>
        <begin position="85"/>
        <end position="105"/>
    </location>
</feature>
<accession>A0A6H2GYX1</accession>
<reference evidence="3 4" key="1">
    <citation type="submission" date="2020-04" db="EMBL/GenBank/DDBJ databases">
        <title>Novel Paenibacillus strain UniB2 isolated from commercial digestive syrup.</title>
        <authorList>
            <person name="Thorat V."/>
            <person name="Kirdat K."/>
            <person name="Tiwarekar B."/>
            <person name="Yadav A."/>
        </authorList>
    </citation>
    <scope>NUCLEOTIDE SEQUENCE [LARGE SCALE GENOMIC DNA]</scope>
    <source>
        <strain evidence="3 4">UniB2</strain>
    </source>
</reference>
<gene>
    <name evidence="3" type="ORF">HGI30_14145</name>
</gene>
<organism evidence="3 4">
    <name type="scientific">Paenibacillus albicereus</name>
    <dbReference type="NCBI Taxonomy" id="2726185"/>
    <lineage>
        <taxon>Bacteria</taxon>
        <taxon>Bacillati</taxon>
        <taxon>Bacillota</taxon>
        <taxon>Bacilli</taxon>
        <taxon>Bacillales</taxon>
        <taxon>Paenibacillaceae</taxon>
        <taxon>Paenibacillus</taxon>
    </lineage>
</organism>
<dbReference type="Proteomes" id="UP000502136">
    <property type="component" value="Chromosome"/>
</dbReference>
<evidence type="ECO:0000256" key="2">
    <source>
        <dbReference type="SAM" id="Phobius"/>
    </source>
</evidence>
<evidence type="ECO:0000313" key="4">
    <source>
        <dbReference type="Proteomes" id="UP000502136"/>
    </source>
</evidence>
<feature type="transmembrane region" description="Helical" evidence="2">
    <location>
        <begin position="12"/>
        <end position="36"/>
    </location>
</feature>
<protein>
    <submittedName>
        <fullName evidence="3">Uncharacterized protein</fullName>
    </submittedName>
</protein>
<keyword evidence="2" id="KW-0472">Membrane</keyword>
<keyword evidence="4" id="KW-1185">Reference proteome</keyword>
<keyword evidence="2" id="KW-1133">Transmembrane helix</keyword>
<evidence type="ECO:0000313" key="3">
    <source>
        <dbReference type="EMBL" id="QJC52592.1"/>
    </source>
</evidence>
<dbReference type="KEGG" id="palr:HGI30_14145"/>
<feature type="transmembrane region" description="Helical" evidence="2">
    <location>
        <begin position="56"/>
        <end position="79"/>
    </location>
</feature>
<proteinExistence type="predicted"/>
<dbReference type="RefSeq" id="WP_168908147.1">
    <property type="nucleotide sequence ID" value="NZ_CP051428.1"/>
</dbReference>
<keyword evidence="2" id="KW-0812">Transmembrane</keyword>
<dbReference type="AlphaFoldDB" id="A0A6H2GYX1"/>
<name>A0A6H2GYX1_9BACL</name>